<keyword evidence="3" id="KW-1185">Reference proteome</keyword>
<dbReference type="EMBL" id="JACOFZ010000006">
    <property type="protein sequence ID" value="MBC3882661.1"/>
    <property type="molecule type" value="Genomic_DNA"/>
</dbReference>
<feature type="compositionally biased region" description="Polar residues" evidence="1">
    <location>
        <begin position="1"/>
        <end position="15"/>
    </location>
</feature>
<sequence length="618" mass="66755">MSACGGSSQKASITTPLDLPKASDNPSQTTSVSILFGTLTAKIKGYVGLSVDQYGNSYFIEPEQSIVLKMTADGVITRVAGLPNVSGTLDGSVGVATFRFEANSRIAVDYQGNVYVSNWADLRKIGIDGTVKTLSFPQIQRIDDFAIDSANNLYVADSSRCAVWQVSALGNLATFVGNPGECGDQDGVGNNARLGRLTAIVVDKYDQIYVIDESRLKKISQQRDVTSIYGIFGRQVVDSINPLMTFADARSLAVDVDNNIYVASGVDSIFKVSPSRIVTVVRGAEIKLSDGYNTYPRTIAVSPSGNVLVNERFAISQYRLDGSALSTSGRIEMDGMPGNFTLGSFSIDKAGTFWVPDYWYTSVRSISPNGIVSTKYGDMNIQGTFNQQQQPVYFRAPIKLVMDKDQNLYVLDNPLLESIRKISPSGTISTIDTGIFMHDMAIDSLGNLFVVEHTVICGKESFPCAETRIRKVTPAGVVTSLPGSEGYHTGITVDKDGNIYTASKRHVISKYDTKGKMSVVAGLLDNPGSQNGDGVKARFSRPGNLTTDSKANVYIVDFDNNAIRKLTPSGHVSTIIDKETLAKSFPDTTLPKIGQIYVDSDDTFYLGLNGLAIAKVKL</sequence>
<dbReference type="InterPro" id="IPR011042">
    <property type="entry name" value="6-blade_b-propeller_TolB-like"/>
</dbReference>
<dbReference type="PANTHER" id="PTHR13833">
    <property type="match status" value="1"/>
</dbReference>
<dbReference type="AlphaFoldDB" id="A0A923KTW4"/>
<evidence type="ECO:0000313" key="2">
    <source>
        <dbReference type="EMBL" id="MBC3882661.1"/>
    </source>
</evidence>
<dbReference type="Proteomes" id="UP000627446">
    <property type="component" value="Unassembled WGS sequence"/>
</dbReference>
<evidence type="ECO:0000313" key="3">
    <source>
        <dbReference type="Proteomes" id="UP000627446"/>
    </source>
</evidence>
<dbReference type="PANTHER" id="PTHR13833:SF71">
    <property type="entry name" value="NHL DOMAIN-CONTAINING PROTEIN"/>
    <property type="match status" value="1"/>
</dbReference>
<dbReference type="SUPFAM" id="SSF101898">
    <property type="entry name" value="NHL repeat"/>
    <property type="match status" value="1"/>
</dbReference>
<accession>A0A923KTW4</accession>
<organism evidence="2 3">
    <name type="scientific">Undibacterium nitidum</name>
    <dbReference type="NCBI Taxonomy" id="2762298"/>
    <lineage>
        <taxon>Bacteria</taxon>
        <taxon>Pseudomonadati</taxon>
        <taxon>Pseudomonadota</taxon>
        <taxon>Betaproteobacteria</taxon>
        <taxon>Burkholderiales</taxon>
        <taxon>Oxalobacteraceae</taxon>
        <taxon>Undibacterium</taxon>
    </lineage>
</organism>
<name>A0A923KTW4_9BURK</name>
<feature type="region of interest" description="Disordered" evidence="1">
    <location>
        <begin position="1"/>
        <end position="28"/>
    </location>
</feature>
<proteinExistence type="predicted"/>
<protein>
    <recommendedName>
        <fullName evidence="4">SMP-30/Gluconolactonase/LRE-like region domain-containing protein</fullName>
    </recommendedName>
</protein>
<dbReference type="RefSeq" id="WP_186917275.1">
    <property type="nucleotide sequence ID" value="NZ_JACOFZ010000006.1"/>
</dbReference>
<dbReference type="SUPFAM" id="SSF63829">
    <property type="entry name" value="Calcium-dependent phosphotriesterase"/>
    <property type="match status" value="2"/>
</dbReference>
<evidence type="ECO:0008006" key="4">
    <source>
        <dbReference type="Google" id="ProtNLM"/>
    </source>
</evidence>
<gene>
    <name evidence="2" type="ORF">H8K36_14830</name>
</gene>
<evidence type="ECO:0000256" key="1">
    <source>
        <dbReference type="SAM" id="MobiDB-lite"/>
    </source>
</evidence>
<dbReference type="Gene3D" id="2.120.10.30">
    <property type="entry name" value="TolB, C-terminal domain"/>
    <property type="match status" value="5"/>
</dbReference>
<comment type="caution">
    <text evidence="2">The sequence shown here is derived from an EMBL/GenBank/DDBJ whole genome shotgun (WGS) entry which is preliminary data.</text>
</comment>
<reference evidence="2" key="1">
    <citation type="submission" date="2020-08" db="EMBL/GenBank/DDBJ databases">
        <title>Novel species isolated from subtropical streams in China.</title>
        <authorList>
            <person name="Lu H."/>
        </authorList>
    </citation>
    <scope>NUCLEOTIDE SEQUENCE</scope>
    <source>
        <strain evidence="2">LX22W</strain>
    </source>
</reference>